<dbReference type="OrthoDB" id="9758448at2"/>
<sequence>MVCFGFFCARAQTTGDGSTINIVTTAVPFLRVSPDARTGGMGEAGIATLPDANSGFSNLAKIPFAQSRTQISATYTPWLRKITQDVYLASLAGYYKIDDEQAINVGLRYFNLGQIEFTDYNGNSLGSQRPREFGLDFGYTRKLSDRLSLGVALRYINSSLASGAIGGTDYRAGNSVAGDLSLYHSGLDEDGKGFTWGMAITNLGAKIGYTNNAQAKDFIPANIAIGAAYTSLIDEDSKITLAADLNHLLVPAPPVLSSDPADSIPNQQKIDDYRSTGVFESWFKSFDNKSYSLSLGAEFWYNNQFAARAGYYWETKESGNRKYFTLGVGLKYNVFGFNFSYLVPSGGNGTTQNPLSNTLRFSLMFDLDNETNGTLGGQ</sequence>
<dbReference type="InterPro" id="IPR045741">
    <property type="entry name" value="PorV"/>
</dbReference>
<protein>
    <submittedName>
        <fullName evidence="2">Type IX secretion system outer membrane channel protein PorV</fullName>
    </submittedName>
</protein>
<dbReference type="EMBL" id="SZQL01000005">
    <property type="protein sequence ID" value="TKK69420.1"/>
    <property type="molecule type" value="Genomic_DNA"/>
</dbReference>
<dbReference type="AlphaFoldDB" id="A0A4U3L3B2"/>
<proteinExistence type="predicted"/>
<dbReference type="NCBIfam" id="NF033710">
    <property type="entry name" value="T9SS_OM_PorV"/>
    <property type="match status" value="1"/>
</dbReference>
<dbReference type="InterPro" id="IPR047799">
    <property type="entry name" value="T9SS_OM_PorV"/>
</dbReference>
<organism evidence="2 3">
    <name type="scientific">Ilyomonas limi</name>
    <dbReference type="NCBI Taxonomy" id="2575867"/>
    <lineage>
        <taxon>Bacteria</taxon>
        <taxon>Pseudomonadati</taxon>
        <taxon>Bacteroidota</taxon>
        <taxon>Chitinophagia</taxon>
        <taxon>Chitinophagales</taxon>
        <taxon>Chitinophagaceae</taxon>
        <taxon>Ilyomonas</taxon>
    </lineage>
</organism>
<evidence type="ECO:0000313" key="3">
    <source>
        <dbReference type="Proteomes" id="UP000305848"/>
    </source>
</evidence>
<dbReference type="Pfam" id="PF19572">
    <property type="entry name" value="PorV"/>
    <property type="match status" value="1"/>
</dbReference>
<dbReference type="NCBIfam" id="NF033709">
    <property type="entry name" value="PorV_fam"/>
    <property type="match status" value="1"/>
</dbReference>
<keyword evidence="3" id="KW-1185">Reference proteome</keyword>
<comment type="caution">
    <text evidence="2">The sequence shown here is derived from an EMBL/GenBank/DDBJ whole genome shotgun (WGS) entry which is preliminary data.</text>
</comment>
<evidence type="ECO:0000313" key="2">
    <source>
        <dbReference type="EMBL" id="TKK69420.1"/>
    </source>
</evidence>
<evidence type="ECO:0000259" key="1">
    <source>
        <dbReference type="Pfam" id="PF19572"/>
    </source>
</evidence>
<dbReference type="Gene3D" id="2.40.160.60">
    <property type="entry name" value="Outer membrane protein transport protein (OMPP1/FadL/TodX)"/>
    <property type="match status" value="1"/>
</dbReference>
<name>A0A4U3L3B2_9BACT</name>
<reference evidence="2 3" key="1">
    <citation type="submission" date="2019-05" db="EMBL/GenBank/DDBJ databases">
        <title>Panacibacter sp. strain 17mud1-8 Genome sequencing and assembly.</title>
        <authorList>
            <person name="Chhetri G."/>
        </authorList>
    </citation>
    <scope>NUCLEOTIDE SEQUENCE [LARGE SCALE GENOMIC DNA]</scope>
    <source>
        <strain evidence="2 3">17mud1-8</strain>
    </source>
</reference>
<gene>
    <name evidence="2" type="primary">porV</name>
    <name evidence="2" type="ORF">FC093_07735</name>
</gene>
<accession>A0A4U3L3B2</accession>
<dbReference type="SUPFAM" id="SSF56935">
    <property type="entry name" value="Porins"/>
    <property type="match status" value="1"/>
</dbReference>
<dbReference type="Proteomes" id="UP000305848">
    <property type="component" value="Unassembled WGS sequence"/>
</dbReference>
<feature type="domain" description="Type IX secretion system protein PorV" evidence="1">
    <location>
        <begin position="21"/>
        <end position="254"/>
    </location>
</feature>